<reference evidence="5" key="1">
    <citation type="submission" date="2021-11" db="EMBL/GenBank/DDBJ databases">
        <title>Purpureocillium_takamizusanense_genome.</title>
        <authorList>
            <person name="Nguyen N.-H."/>
        </authorList>
    </citation>
    <scope>NUCLEOTIDE SEQUENCE</scope>
    <source>
        <strain evidence="5">PT3</strain>
    </source>
</reference>
<dbReference type="InterPro" id="IPR008030">
    <property type="entry name" value="NmrA-like"/>
</dbReference>
<dbReference type="GeneID" id="72071105"/>
<dbReference type="InterPro" id="IPR051609">
    <property type="entry name" value="NmrA/Isoflavone_reductase-like"/>
</dbReference>
<dbReference type="PANTHER" id="PTHR47706">
    <property type="entry name" value="NMRA-LIKE FAMILY PROTEIN"/>
    <property type="match status" value="1"/>
</dbReference>
<feature type="domain" description="NmrA-like" evidence="4">
    <location>
        <begin position="39"/>
        <end position="224"/>
    </location>
</feature>
<protein>
    <recommendedName>
        <fullName evidence="4">NmrA-like domain-containing protein</fullName>
    </recommendedName>
</protein>
<dbReference type="Gene3D" id="3.40.50.720">
    <property type="entry name" value="NAD(P)-binding Rossmann-like Domain"/>
    <property type="match status" value="1"/>
</dbReference>
<organism evidence="5 6">
    <name type="scientific">Purpureocillium takamizusanense</name>
    <dbReference type="NCBI Taxonomy" id="2060973"/>
    <lineage>
        <taxon>Eukaryota</taxon>
        <taxon>Fungi</taxon>
        <taxon>Dikarya</taxon>
        <taxon>Ascomycota</taxon>
        <taxon>Pezizomycotina</taxon>
        <taxon>Sordariomycetes</taxon>
        <taxon>Hypocreomycetidae</taxon>
        <taxon>Hypocreales</taxon>
        <taxon>Ophiocordycipitaceae</taxon>
        <taxon>Purpureocillium</taxon>
    </lineage>
</organism>
<dbReference type="KEGG" id="ptkz:JDV02_009160"/>
<dbReference type="Pfam" id="PF05368">
    <property type="entry name" value="NmrA"/>
    <property type="match status" value="1"/>
</dbReference>
<evidence type="ECO:0000313" key="6">
    <source>
        <dbReference type="Proteomes" id="UP000829364"/>
    </source>
</evidence>
<proteinExistence type="inferred from homology"/>
<dbReference type="SUPFAM" id="SSF51735">
    <property type="entry name" value="NAD(P)-binding Rossmann-fold domains"/>
    <property type="match status" value="1"/>
</dbReference>
<evidence type="ECO:0000256" key="2">
    <source>
        <dbReference type="ARBA" id="ARBA00022857"/>
    </source>
</evidence>
<dbReference type="PANTHER" id="PTHR47706:SF4">
    <property type="entry name" value="NMRA-LIKE DOMAIN-CONTAINING PROTEIN"/>
    <property type="match status" value="1"/>
</dbReference>
<dbReference type="AlphaFoldDB" id="A0A9Q8VFE0"/>
<evidence type="ECO:0000259" key="4">
    <source>
        <dbReference type="Pfam" id="PF05368"/>
    </source>
</evidence>
<evidence type="ECO:0000313" key="5">
    <source>
        <dbReference type="EMBL" id="UNI23331.1"/>
    </source>
</evidence>
<dbReference type="OrthoDB" id="10000533at2759"/>
<keyword evidence="6" id="KW-1185">Reference proteome</keyword>
<evidence type="ECO:0000256" key="3">
    <source>
        <dbReference type="ARBA" id="ARBA00023002"/>
    </source>
</evidence>
<dbReference type="InterPro" id="IPR036291">
    <property type="entry name" value="NAD(P)-bd_dom_sf"/>
</dbReference>
<name>A0A9Q8VFE0_9HYPO</name>
<comment type="similarity">
    <text evidence="1">Belongs to the NmrA-type oxidoreductase family. Isoflavone reductase subfamily.</text>
</comment>
<keyword evidence="2" id="KW-0521">NADP</keyword>
<keyword evidence="3" id="KW-0560">Oxidoreductase</keyword>
<dbReference type="RefSeq" id="XP_047846812.1">
    <property type="nucleotide sequence ID" value="XM_047990803.1"/>
</dbReference>
<dbReference type="Proteomes" id="UP000829364">
    <property type="component" value="Chromosome 9"/>
</dbReference>
<dbReference type="EMBL" id="CP086362">
    <property type="protein sequence ID" value="UNI23331.1"/>
    <property type="molecule type" value="Genomic_DNA"/>
</dbReference>
<gene>
    <name evidence="5" type="ORF">JDV02_009160</name>
</gene>
<sequence length="340" mass="37664">MVKIAIAGGSGSLYPQRHSTCFADESTCLPRTAVDVAQEVIDVLVATKRHEILLLSRKDAPDGWTVPGVQWVRTSYEDAQELASILQGVHTVLSFIVVHSDIGNTSQSNLIDASIEAGVKRFAPSEWASSSFEYMDWYAGKAEIREYLRKLNEDEKVLEYSLFQPGLFANYLTYPYKSANHVVPIETPIDFNSCRALVVDGAEDARITLTTVQDLAQVVARAVEYDGEWPMIGGVRGTELTVGQLLALGGKIRGRSFVVDKLKASDLKAGELKSSWRPTAGHPAFSPEEFKAFFVKLMSGILLGISAETMRVSDEWNRLLPDYHFTPADDFLAEAWRDKP</sequence>
<dbReference type="GO" id="GO:0016491">
    <property type="term" value="F:oxidoreductase activity"/>
    <property type="evidence" value="ECO:0007669"/>
    <property type="project" value="UniProtKB-KW"/>
</dbReference>
<accession>A0A9Q8VFE0</accession>
<evidence type="ECO:0000256" key="1">
    <source>
        <dbReference type="ARBA" id="ARBA00005725"/>
    </source>
</evidence>